<dbReference type="InterPro" id="IPR003035">
    <property type="entry name" value="RWP-RK_dom"/>
</dbReference>
<evidence type="ECO:0000256" key="2">
    <source>
        <dbReference type="ARBA" id="ARBA00023125"/>
    </source>
</evidence>
<dbReference type="SMART" id="SM00666">
    <property type="entry name" value="PB1"/>
    <property type="match status" value="1"/>
</dbReference>
<dbReference type="Proteomes" id="UP001443914">
    <property type="component" value="Unassembled WGS sequence"/>
</dbReference>
<dbReference type="Pfam" id="PF00564">
    <property type="entry name" value="PB1"/>
    <property type="match status" value="1"/>
</dbReference>
<comment type="caution">
    <text evidence="8">The sequence shown here is derived from an EMBL/GenBank/DDBJ whole genome shotgun (WGS) entry which is preliminary data.</text>
</comment>
<gene>
    <name evidence="8" type="ORF">RND81_14G202600</name>
</gene>
<evidence type="ECO:0000259" key="7">
    <source>
        <dbReference type="PROSITE" id="PS51745"/>
    </source>
</evidence>
<dbReference type="GO" id="GO:0003700">
    <property type="term" value="F:DNA-binding transcription factor activity"/>
    <property type="evidence" value="ECO:0007669"/>
    <property type="project" value="InterPro"/>
</dbReference>
<feature type="domain" description="PB1" evidence="7">
    <location>
        <begin position="762"/>
        <end position="845"/>
    </location>
</feature>
<dbReference type="InterPro" id="IPR053793">
    <property type="entry name" value="PB1-like"/>
</dbReference>
<name>A0AAW1GPC4_SAPOF</name>
<feature type="compositionally biased region" description="Low complexity" evidence="5">
    <location>
        <begin position="694"/>
        <end position="714"/>
    </location>
</feature>
<dbReference type="Gene3D" id="3.10.20.90">
    <property type="entry name" value="Phosphatidylinositol 3-kinase Catalytic Subunit, Chain A, domain 1"/>
    <property type="match status" value="1"/>
</dbReference>
<keyword evidence="1" id="KW-0805">Transcription regulation</keyword>
<organism evidence="8 9">
    <name type="scientific">Saponaria officinalis</name>
    <name type="common">Common soapwort</name>
    <name type="synonym">Lychnis saponaria</name>
    <dbReference type="NCBI Taxonomy" id="3572"/>
    <lineage>
        <taxon>Eukaryota</taxon>
        <taxon>Viridiplantae</taxon>
        <taxon>Streptophyta</taxon>
        <taxon>Embryophyta</taxon>
        <taxon>Tracheophyta</taxon>
        <taxon>Spermatophyta</taxon>
        <taxon>Magnoliopsida</taxon>
        <taxon>eudicotyledons</taxon>
        <taxon>Gunneridae</taxon>
        <taxon>Pentapetalae</taxon>
        <taxon>Caryophyllales</taxon>
        <taxon>Caryophyllaceae</taxon>
        <taxon>Caryophylleae</taxon>
        <taxon>Saponaria</taxon>
    </lineage>
</organism>
<sequence>MDVGGFTPPNASGFGNIDYDFMDHLLDEGCWLQTADGSSFLQSGPSISRSSIFPSYRVPCLEGTPDNNPSQNASKVDQVADSQCQNRKSIVSAAKSRNQKLSFSWEGEELNRILWIEPKANLGPSTTVKDRLILAISQLSDMNRNRDVLIQIWVPVKKGVKSFLTTVEQPHFYQPNSKRLVHYRDVSEKYEFLADENTKQALGLPGRVFLGKVPEWTPDVRMFRQEEYPRVEYAQQCDVRGSIALPVFEKGSGDCLAVVEIILTTQKLNYRPEVDSVCKALETVHLRSSEISNISQVQGETRSYEAIRPEILTVLTTVSQEHDLPLAQTWASCSQQQKGGCWNSNKNAPCISTIDSSCYVNDQRVMEYHRACSEHHLTKGRGGIVGKAFETTQPCFATDVTEFSKADYPLSHHAKMFGLRGAVAIRVRSIYPEMNDYVLEFYLPTDLMETGLSFHGKIWQSISTVIQQSCPSLQFISDKPTAENESSSWFSHIMDPQKKGKDSGVLLDFGDETGKKFGMSSEWSNGEPELQLGRLFSDCENGKQGSKSEGVSGVTSGGSFALGVRKVGEKRKTKAQKTISLQVLRQYFAGSLKDAAKNVGVCPTTLKRICRQHGILRWPSRKIKKVGHSLKKLQLVIDSVQGAQGSLQLSSFYTDFPELNSANPQLRPNQAAVINPNDQSNPHPTTQPEGIIFSSGGTSSNTGSTSSSHTSTSSHCFPSVGNTSSEDHVGSFKRGRSEAELPILAEHLPLEAKSQSGRNTGVFKAKVAFGEEKVRFTVLPDMGFHYLLQEIAKRFHLTDLSKIGIKYLDDDREWVLLTCDADLEECIDIHRSSGCHTIKLSLSHFASSGSSNGSSGFF</sequence>
<dbReference type="Pfam" id="PF22922">
    <property type="entry name" value="GAF_NLP"/>
    <property type="match status" value="2"/>
</dbReference>
<keyword evidence="3" id="KW-0804">Transcription</keyword>
<dbReference type="EMBL" id="JBDFQZ010000014">
    <property type="protein sequence ID" value="KAK9666675.1"/>
    <property type="molecule type" value="Genomic_DNA"/>
</dbReference>
<feature type="domain" description="RWP-RK" evidence="6">
    <location>
        <begin position="565"/>
        <end position="646"/>
    </location>
</feature>
<dbReference type="InterPro" id="IPR055081">
    <property type="entry name" value="NLP1-9_GAF"/>
</dbReference>
<evidence type="ECO:0000256" key="5">
    <source>
        <dbReference type="SAM" id="MobiDB-lite"/>
    </source>
</evidence>
<feature type="compositionally biased region" description="Polar residues" evidence="5">
    <location>
        <begin position="676"/>
        <end position="688"/>
    </location>
</feature>
<proteinExistence type="predicted"/>
<evidence type="ECO:0000256" key="3">
    <source>
        <dbReference type="ARBA" id="ARBA00023163"/>
    </source>
</evidence>
<accession>A0AAW1GPC4</accession>
<dbReference type="InterPro" id="IPR034891">
    <property type="entry name" value="PB1_NLP"/>
</dbReference>
<evidence type="ECO:0000256" key="1">
    <source>
        <dbReference type="ARBA" id="ARBA00023015"/>
    </source>
</evidence>
<dbReference type="EMBL" id="JBDFQZ010000014">
    <property type="protein sequence ID" value="KAK9666673.1"/>
    <property type="molecule type" value="Genomic_DNA"/>
</dbReference>
<evidence type="ECO:0000313" key="8">
    <source>
        <dbReference type="EMBL" id="KAK9666675.1"/>
    </source>
</evidence>
<feature type="region of interest" description="Disordered" evidence="5">
    <location>
        <begin position="672"/>
        <end position="730"/>
    </location>
</feature>
<protein>
    <submittedName>
        <fullName evidence="8">Uncharacterized protein</fullName>
    </submittedName>
</protein>
<dbReference type="PROSITE" id="PS51745">
    <property type="entry name" value="PB1"/>
    <property type="match status" value="1"/>
</dbReference>
<dbReference type="GO" id="GO:0003677">
    <property type="term" value="F:DNA binding"/>
    <property type="evidence" value="ECO:0007669"/>
    <property type="project" value="UniProtKB-KW"/>
</dbReference>
<evidence type="ECO:0000259" key="6">
    <source>
        <dbReference type="PROSITE" id="PS51519"/>
    </source>
</evidence>
<dbReference type="InterPro" id="IPR045012">
    <property type="entry name" value="NLP"/>
</dbReference>
<keyword evidence="4" id="KW-0539">Nucleus</keyword>
<dbReference type="CDD" id="cd06407">
    <property type="entry name" value="PB1_NLP"/>
    <property type="match status" value="1"/>
</dbReference>
<dbReference type="AlphaFoldDB" id="A0AAW1GPC4"/>
<keyword evidence="9" id="KW-1185">Reference proteome</keyword>
<dbReference type="PANTHER" id="PTHR32002:SF46">
    <property type="entry name" value="PROTEIN NLP2"/>
    <property type="match status" value="1"/>
</dbReference>
<evidence type="ECO:0000313" key="9">
    <source>
        <dbReference type="Proteomes" id="UP001443914"/>
    </source>
</evidence>
<dbReference type="InterPro" id="IPR000270">
    <property type="entry name" value="PB1_dom"/>
</dbReference>
<reference evidence="8 9" key="1">
    <citation type="submission" date="2024-03" db="EMBL/GenBank/DDBJ databases">
        <title>WGS assembly of Saponaria officinalis var. Norfolk2.</title>
        <authorList>
            <person name="Jenkins J."/>
            <person name="Shu S."/>
            <person name="Grimwood J."/>
            <person name="Barry K."/>
            <person name="Goodstein D."/>
            <person name="Schmutz J."/>
            <person name="Leebens-Mack J."/>
            <person name="Osbourn A."/>
        </authorList>
    </citation>
    <scope>NUCLEOTIDE SEQUENCE [LARGE SCALE GENOMIC DNA]</scope>
    <source>
        <strain evidence="9">cv. Norfolk2</strain>
        <strain evidence="8">JIC</strain>
        <tissue evidence="8">Leaf</tissue>
    </source>
</reference>
<evidence type="ECO:0000256" key="4">
    <source>
        <dbReference type="ARBA" id="ARBA00023242"/>
    </source>
</evidence>
<dbReference type="Pfam" id="PF02042">
    <property type="entry name" value="RWP-RK"/>
    <property type="match status" value="1"/>
</dbReference>
<dbReference type="PANTHER" id="PTHR32002">
    <property type="entry name" value="PROTEIN NLP8"/>
    <property type="match status" value="1"/>
</dbReference>
<dbReference type="SUPFAM" id="SSF54277">
    <property type="entry name" value="CAD &amp; PB1 domains"/>
    <property type="match status" value="1"/>
</dbReference>
<dbReference type="PROSITE" id="PS51519">
    <property type="entry name" value="RWP_RK"/>
    <property type="match status" value="1"/>
</dbReference>
<keyword evidence="2" id="KW-0238">DNA-binding</keyword>